<dbReference type="InterPro" id="IPR000182">
    <property type="entry name" value="GNAT_dom"/>
</dbReference>
<evidence type="ECO:0000256" key="1">
    <source>
        <dbReference type="ARBA" id="ARBA00008694"/>
    </source>
</evidence>
<dbReference type="GO" id="GO:0008080">
    <property type="term" value="F:N-acetyltransferase activity"/>
    <property type="evidence" value="ECO:0007669"/>
    <property type="project" value="TreeGrafter"/>
</dbReference>
<comment type="similarity">
    <text evidence="1">Belongs to the acetyltransferase family.</text>
</comment>
<dbReference type="SUPFAM" id="SSF55729">
    <property type="entry name" value="Acyl-CoA N-acyltransferases (Nat)"/>
    <property type="match status" value="1"/>
</dbReference>
<dbReference type="Proteomes" id="UP000655366">
    <property type="component" value="Unassembled WGS sequence"/>
</dbReference>
<dbReference type="AlphaFoldDB" id="A0A931GBX0"/>
<keyword evidence="2" id="KW-0808">Transferase</keyword>
<evidence type="ECO:0000259" key="4">
    <source>
        <dbReference type="PROSITE" id="PS51186"/>
    </source>
</evidence>
<reference evidence="5 6" key="1">
    <citation type="submission" date="2020-11" db="EMBL/GenBank/DDBJ databases">
        <title>Arthrobacter antarcticus sp. nov., isolated from Antarctic Soil.</title>
        <authorList>
            <person name="Li J."/>
        </authorList>
    </citation>
    <scope>NUCLEOTIDE SEQUENCE [LARGE SCALE GENOMIC DNA]</scope>
    <source>
        <strain evidence="5 6">Z1-20</strain>
    </source>
</reference>
<dbReference type="FunFam" id="3.40.630.30:FF:000064">
    <property type="entry name" value="GNAT family acetyltransferase"/>
    <property type="match status" value="1"/>
</dbReference>
<keyword evidence="6" id="KW-1185">Reference proteome</keyword>
<gene>
    <name evidence="5" type="ORF">IV500_17560</name>
</gene>
<dbReference type="Pfam" id="PF00583">
    <property type="entry name" value="Acetyltransf_1"/>
    <property type="match status" value="1"/>
</dbReference>
<evidence type="ECO:0000313" key="5">
    <source>
        <dbReference type="EMBL" id="MBG0741177.1"/>
    </source>
</evidence>
<proteinExistence type="inferred from homology"/>
<accession>A0A931GBX0</accession>
<dbReference type="EMBL" id="JADNYM010000026">
    <property type="protein sequence ID" value="MBG0741177.1"/>
    <property type="molecule type" value="Genomic_DNA"/>
</dbReference>
<dbReference type="PROSITE" id="PS51186">
    <property type="entry name" value="GNAT"/>
    <property type="match status" value="1"/>
</dbReference>
<evidence type="ECO:0000256" key="3">
    <source>
        <dbReference type="ARBA" id="ARBA00023315"/>
    </source>
</evidence>
<comment type="caution">
    <text evidence="5">The sequence shown here is derived from an EMBL/GenBank/DDBJ whole genome shotgun (WGS) entry which is preliminary data.</text>
</comment>
<dbReference type="InterPro" id="IPR016181">
    <property type="entry name" value="Acyl_CoA_acyltransferase"/>
</dbReference>
<name>A0A931GBX0_9MICC</name>
<evidence type="ECO:0000313" key="6">
    <source>
        <dbReference type="Proteomes" id="UP000655366"/>
    </source>
</evidence>
<dbReference type="Gene3D" id="3.40.630.30">
    <property type="match status" value="1"/>
</dbReference>
<sequence>MSFIRAAVPADVPAILSLIHDLAIYEKEPDAVRNTEEMLMQALFGTNPQIFAHVALEHEIDHDGRADAVTSVPAAGGSDAVMGFALWFLNYSTWEGTHGIYLEDLYVRPEARGAGHGKALLRTLAGIASDRGYARMEWSVLDWNAPSIRFYQGLGAAPMDGWSVFRLSGEALASFGRLQATAGEELR</sequence>
<dbReference type="CDD" id="cd04301">
    <property type="entry name" value="NAT_SF"/>
    <property type="match status" value="1"/>
</dbReference>
<protein>
    <submittedName>
        <fullName evidence="5">GNAT family N-acetyltransferase</fullName>
    </submittedName>
</protein>
<keyword evidence="3" id="KW-0012">Acyltransferase</keyword>
<feature type="domain" description="N-acetyltransferase" evidence="4">
    <location>
        <begin position="30"/>
        <end position="179"/>
    </location>
</feature>
<evidence type="ECO:0000256" key="2">
    <source>
        <dbReference type="ARBA" id="ARBA00022679"/>
    </source>
</evidence>
<organism evidence="5 6">
    <name type="scientific">Arthrobacter terrae</name>
    <dbReference type="NCBI Taxonomy" id="2935737"/>
    <lineage>
        <taxon>Bacteria</taxon>
        <taxon>Bacillati</taxon>
        <taxon>Actinomycetota</taxon>
        <taxon>Actinomycetes</taxon>
        <taxon>Micrococcales</taxon>
        <taxon>Micrococcaceae</taxon>
        <taxon>Arthrobacter</taxon>
    </lineage>
</organism>
<dbReference type="InterPro" id="IPR051016">
    <property type="entry name" value="Diverse_Substrate_AcTransf"/>
</dbReference>
<dbReference type="PANTHER" id="PTHR10545">
    <property type="entry name" value="DIAMINE N-ACETYLTRANSFERASE"/>
    <property type="match status" value="1"/>
</dbReference>
<dbReference type="RefSeq" id="WP_196398113.1">
    <property type="nucleotide sequence ID" value="NZ_JADNYM010000026.1"/>
</dbReference>
<dbReference type="PANTHER" id="PTHR10545:SF29">
    <property type="entry name" value="GH14572P-RELATED"/>
    <property type="match status" value="1"/>
</dbReference>